<organism evidence="2 3">
    <name type="scientific">Sphingomonas guangdongensis</name>
    <dbReference type="NCBI Taxonomy" id="1141890"/>
    <lineage>
        <taxon>Bacteria</taxon>
        <taxon>Pseudomonadati</taxon>
        <taxon>Pseudomonadota</taxon>
        <taxon>Alphaproteobacteria</taxon>
        <taxon>Sphingomonadales</taxon>
        <taxon>Sphingomonadaceae</taxon>
        <taxon>Sphingomonas</taxon>
    </lineage>
</organism>
<reference evidence="2 3" key="1">
    <citation type="submission" date="2017-07" db="EMBL/GenBank/DDBJ databases">
        <authorList>
            <person name="Sun Z.S."/>
            <person name="Albrecht U."/>
            <person name="Echele G."/>
            <person name="Lee C.C."/>
        </authorList>
    </citation>
    <scope>NUCLEOTIDE SEQUENCE [LARGE SCALE GENOMIC DNA]</scope>
    <source>
        <strain evidence="2 3">CGMCC 1.12672</strain>
    </source>
</reference>
<dbReference type="EMBL" id="OBMI01000001">
    <property type="protein sequence ID" value="SOB80594.1"/>
    <property type="molecule type" value="Genomic_DNA"/>
</dbReference>
<proteinExistence type="predicted"/>
<dbReference type="PANTHER" id="PTHR43000">
    <property type="entry name" value="DTDP-D-GLUCOSE 4,6-DEHYDRATASE-RELATED"/>
    <property type="match status" value="1"/>
</dbReference>
<dbReference type="InterPro" id="IPR036291">
    <property type="entry name" value="NAD(P)-bd_dom_sf"/>
</dbReference>
<gene>
    <name evidence="2" type="ORF">SAMN06297144_1140</name>
</gene>
<protein>
    <submittedName>
        <fullName evidence="2">UDP-glucose 4-epimerase</fullName>
    </submittedName>
</protein>
<dbReference type="Pfam" id="PF16363">
    <property type="entry name" value="GDP_Man_Dehyd"/>
    <property type="match status" value="1"/>
</dbReference>
<sequence>MRVALTGADGFTGRYVAEALTAAGATCVALSADLLDGAAIDRAVAETDLDRVIHLAAKAFVGDADWVSFYQVNQLGTYRLLDAIARHRPGARVIIASSAQVYGPGATGLIAEGAPTRPANHYALSKLAAEWGAARWNDRLQLAVTRPFNYTGVGQGDEYLIPKIVAHFRRRTERIELGNTWVQRDFGDVRSVASAYAGLVLADEIPDVINLATGRVSSIGDIVQILEGLSGHRMDVAVNPAFVRANDVPVLGGDIARLRATLPHWEARTLEDTLAWMYNNERTSE</sequence>
<dbReference type="Gene3D" id="3.90.25.10">
    <property type="entry name" value="UDP-galactose 4-epimerase, domain 1"/>
    <property type="match status" value="1"/>
</dbReference>
<feature type="domain" description="NAD(P)-binding" evidence="1">
    <location>
        <begin position="31"/>
        <end position="271"/>
    </location>
</feature>
<dbReference type="InterPro" id="IPR016040">
    <property type="entry name" value="NAD(P)-bd_dom"/>
</dbReference>
<dbReference type="RefSeq" id="WP_218838855.1">
    <property type="nucleotide sequence ID" value="NZ_OBMI01000001.1"/>
</dbReference>
<keyword evidence="3" id="KW-1185">Reference proteome</keyword>
<dbReference type="AlphaFoldDB" id="A0A285QGJ5"/>
<dbReference type="Proteomes" id="UP000219494">
    <property type="component" value="Unassembled WGS sequence"/>
</dbReference>
<dbReference type="SUPFAM" id="SSF51735">
    <property type="entry name" value="NAD(P)-binding Rossmann-fold domains"/>
    <property type="match status" value="1"/>
</dbReference>
<name>A0A285QGJ5_9SPHN</name>
<accession>A0A285QGJ5</accession>
<evidence type="ECO:0000313" key="3">
    <source>
        <dbReference type="Proteomes" id="UP000219494"/>
    </source>
</evidence>
<evidence type="ECO:0000313" key="2">
    <source>
        <dbReference type="EMBL" id="SOB80594.1"/>
    </source>
</evidence>
<evidence type="ECO:0000259" key="1">
    <source>
        <dbReference type="Pfam" id="PF16363"/>
    </source>
</evidence>
<dbReference type="Gene3D" id="3.40.50.720">
    <property type="entry name" value="NAD(P)-binding Rossmann-like Domain"/>
    <property type="match status" value="1"/>
</dbReference>